<dbReference type="OrthoDB" id="5792673at2759"/>
<dbReference type="GO" id="GO:0003690">
    <property type="term" value="F:double-stranded DNA binding"/>
    <property type="evidence" value="ECO:0007669"/>
    <property type="project" value="TreeGrafter"/>
</dbReference>
<keyword evidence="3" id="KW-1185">Reference proteome</keyword>
<proteinExistence type="predicted"/>
<dbReference type="InterPro" id="IPR051357">
    <property type="entry name" value="H3K9_HMTase_SUVAR3-9"/>
</dbReference>
<comment type="caution">
    <text evidence="2">The sequence shown here is derived from an EMBL/GenBank/DDBJ whole genome shotgun (WGS) entry which is preliminary data.</text>
</comment>
<reference evidence="2" key="1">
    <citation type="submission" date="2020-07" db="EMBL/GenBank/DDBJ databases">
        <title>Ethylene signaling mediates host invasion by parasitic plants.</title>
        <authorList>
            <person name="Yoshida S."/>
        </authorList>
    </citation>
    <scope>NUCLEOTIDE SEQUENCE</scope>
    <source>
        <strain evidence="2">Okayama</strain>
    </source>
</reference>
<dbReference type="InterPro" id="IPR046341">
    <property type="entry name" value="SET_dom_sf"/>
</dbReference>
<dbReference type="Gene3D" id="2.170.270.10">
    <property type="entry name" value="SET domain"/>
    <property type="match status" value="1"/>
</dbReference>
<dbReference type="InterPro" id="IPR007728">
    <property type="entry name" value="Pre-SET_dom"/>
</dbReference>
<keyword evidence="2" id="KW-0808">Transferase</keyword>
<dbReference type="PANTHER" id="PTHR45660:SF46">
    <property type="entry name" value="HISTONE-LYSINE N-METHYLTRANSFERASE, H3 LYSINE-9 SPECIFIC SUVH6"/>
    <property type="match status" value="1"/>
</dbReference>
<evidence type="ECO:0000313" key="2">
    <source>
        <dbReference type="EMBL" id="GFQ07030.1"/>
    </source>
</evidence>
<keyword evidence="2" id="KW-0489">Methyltransferase</keyword>
<sequence length="222" mass="25068">MNGVDGEKPGKFAYITNTTYPELCRKIKGGGCNCINGCSNSRECGCVLKNGGEIPFGEKGVLRRSMGIVYECGPSCNCPPTCVNRVSQRGPQYQLELYKTESNGWSVRSRSYISSGSFVCELVGKLKQFKDVEWNIGHNSHRFSTFVIPNYMNHDIGSSVEIPMRMRRGLLLTRLRLEMWGDLSDIASRRLLSRDAYFMITTTRGCLTLCFLLPRIYRLCRS</sequence>
<organism evidence="2 3">
    <name type="scientific">Phtheirospermum japonicum</name>
    <dbReference type="NCBI Taxonomy" id="374723"/>
    <lineage>
        <taxon>Eukaryota</taxon>
        <taxon>Viridiplantae</taxon>
        <taxon>Streptophyta</taxon>
        <taxon>Embryophyta</taxon>
        <taxon>Tracheophyta</taxon>
        <taxon>Spermatophyta</taxon>
        <taxon>Magnoliopsida</taxon>
        <taxon>eudicotyledons</taxon>
        <taxon>Gunneridae</taxon>
        <taxon>Pentapetalae</taxon>
        <taxon>asterids</taxon>
        <taxon>lamiids</taxon>
        <taxon>Lamiales</taxon>
        <taxon>Orobanchaceae</taxon>
        <taxon>Orobanchaceae incertae sedis</taxon>
        <taxon>Phtheirospermum</taxon>
    </lineage>
</organism>
<dbReference type="GO" id="GO:0005634">
    <property type="term" value="C:nucleus"/>
    <property type="evidence" value="ECO:0007669"/>
    <property type="project" value="InterPro"/>
</dbReference>
<evidence type="ECO:0000313" key="3">
    <source>
        <dbReference type="Proteomes" id="UP000653305"/>
    </source>
</evidence>
<dbReference type="SMART" id="SM00468">
    <property type="entry name" value="PreSET"/>
    <property type="match status" value="1"/>
</dbReference>
<dbReference type="GO" id="GO:0042054">
    <property type="term" value="F:histone methyltransferase activity"/>
    <property type="evidence" value="ECO:0007669"/>
    <property type="project" value="InterPro"/>
</dbReference>
<dbReference type="Pfam" id="PF05033">
    <property type="entry name" value="Pre-SET"/>
    <property type="match status" value="1"/>
</dbReference>
<accession>A0A830D6Y6</accession>
<dbReference type="EMBL" id="BMAC01001372">
    <property type="protein sequence ID" value="GFQ07030.1"/>
    <property type="molecule type" value="Genomic_DNA"/>
</dbReference>
<dbReference type="AlphaFoldDB" id="A0A830D6Y6"/>
<dbReference type="GO" id="GO:0032259">
    <property type="term" value="P:methylation"/>
    <property type="evidence" value="ECO:0007669"/>
    <property type="project" value="UniProtKB-KW"/>
</dbReference>
<protein>
    <submittedName>
        <fullName evidence="2">Histone-lysine n-methyltransferase h3 lysine-9 specific suvh6</fullName>
    </submittedName>
</protein>
<evidence type="ECO:0000259" key="1">
    <source>
        <dbReference type="PROSITE" id="PS50867"/>
    </source>
</evidence>
<dbReference type="GO" id="GO:0008270">
    <property type="term" value="F:zinc ion binding"/>
    <property type="evidence" value="ECO:0007669"/>
    <property type="project" value="InterPro"/>
</dbReference>
<dbReference type="Proteomes" id="UP000653305">
    <property type="component" value="Unassembled WGS sequence"/>
</dbReference>
<dbReference type="SUPFAM" id="SSF82199">
    <property type="entry name" value="SET domain"/>
    <property type="match status" value="1"/>
</dbReference>
<name>A0A830D6Y6_9LAMI</name>
<dbReference type="PANTHER" id="PTHR45660">
    <property type="entry name" value="HISTONE-LYSINE N-METHYLTRANSFERASE SETMAR"/>
    <property type="match status" value="1"/>
</dbReference>
<dbReference type="PROSITE" id="PS50867">
    <property type="entry name" value="PRE_SET"/>
    <property type="match status" value="1"/>
</dbReference>
<feature type="domain" description="Pre-SET" evidence="1">
    <location>
        <begin position="30"/>
        <end position="90"/>
    </location>
</feature>
<gene>
    <name evidence="2" type="ORF">PHJA_002847100</name>
</gene>